<comment type="subcellular location">
    <subcellularLocation>
        <location evidence="1">Cell membrane</location>
        <topology evidence="1">Multi-pass membrane protein</topology>
    </subcellularLocation>
</comment>
<keyword evidence="10" id="KW-1185">Reference proteome</keyword>
<evidence type="ECO:0000256" key="1">
    <source>
        <dbReference type="ARBA" id="ARBA00004651"/>
    </source>
</evidence>
<evidence type="ECO:0000259" key="8">
    <source>
        <dbReference type="Pfam" id="PF03458"/>
    </source>
</evidence>
<evidence type="ECO:0000256" key="5">
    <source>
        <dbReference type="ARBA" id="ARBA00022989"/>
    </source>
</evidence>
<gene>
    <name evidence="9" type="ORF">LWF01_13225</name>
</gene>
<dbReference type="Pfam" id="PF03458">
    <property type="entry name" value="Gly_transporter"/>
    <property type="match status" value="2"/>
</dbReference>
<dbReference type="EMBL" id="CP090958">
    <property type="protein sequence ID" value="WGW14115.1"/>
    <property type="molecule type" value="Genomic_DNA"/>
</dbReference>
<evidence type="ECO:0000256" key="3">
    <source>
        <dbReference type="ARBA" id="ARBA00022475"/>
    </source>
</evidence>
<keyword evidence="3" id="KW-1003">Cell membrane</keyword>
<evidence type="ECO:0000256" key="6">
    <source>
        <dbReference type="ARBA" id="ARBA00023136"/>
    </source>
</evidence>
<proteinExistence type="inferred from homology"/>
<keyword evidence="5 7" id="KW-1133">Transmembrane helix</keyword>
<feature type="transmembrane region" description="Helical" evidence="7">
    <location>
        <begin position="56"/>
        <end position="75"/>
    </location>
</feature>
<organism evidence="9 10">
    <name type="scientific">Saxibacter everestensis</name>
    <dbReference type="NCBI Taxonomy" id="2909229"/>
    <lineage>
        <taxon>Bacteria</taxon>
        <taxon>Bacillati</taxon>
        <taxon>Actinomycetota</taxon>
        <taxon>Actinomycetes</taxon>
        <taxon>Micrococcales</taxon>
        <taxon>Brevibacteriaceae</taxon>
        <taxon>Saxibacter</taxon>
    </lineage>
</organism>
<name>A0ABY8QYJ4_9MICO</name>
<keyword evidence="4 7" id="KW-0812">Transmembrane</keyword>
<feature type="transmembrane region" description="Helical" evidence="7">
    <location>
        <begin position="81"/>
        <end position="99"/>
    </location>
</feature>
<accession>A0ABY8QYJ4</accession>
<dbReference type="Proteomes" id="UP001209083">
    <property type="component" value="Chromosome"/>
</dbReference>
<feature type="transmembrane region" description="Helical" evidence="7">
    <location>
        <begin position="145"/>
        <end position="178"/>
    </location>
</feature>
<feature type="domain" description="Glycine transporter" evidence="8">
    <location>
        <begin position="84"/>
        <end position="157"/>
    </location>
</feature>
<evidence type="ECO:0000256" key="4">
    <source>
        <dbReference type="ARBA" id="ARBA00022692"/>
    </source>
</evidence>
<evidence type="ECO:0000313" key="9">
    <source>
        <dbReference type="EMBL" id="WGW14115.1"/>
    </source>
</evidence>
<evidence type="ECO:0000256" key="2">
    <source>
        <dbReference type="ARBA" id="ARBA00008193"/>
    </source>
</evidence>
<comment type="similarity">
    <text evidence="2">Belongs to the UPF0126 family.</text>
</comment>
<reference evidence="9 10" key="1">
    <citation type="submission" date="2023-05" db="EMBL/GenBank/DDBJ databases">
        <title>Lithophilousrod everest ZFBP1038 complete genpme.</title>
        <authorList>
            <person name="Tian M."/>
        </authorList>
    </citation>
    <scope>NUCLEOTIDE SEQUENCE [LARGE SCALE GENOMIC DNA]</scope>
    <source>
        <strain evidence="9 10">ZFBP1038</strain>
    </source>
</reference>
<protein>
    <submittedName>
        <fullName evidence="9">Trimeric intracellular cation channel family protein</fullName>
    </submittedName>
</protein>
<keyword evidence="6 7" id="KW-0472">Membrane</keyword>
<evidence type="ECO:0000313" key="10">
    <source>
        <dbReference type="Proteomes" id="UP001209083"/>
    </source>
</evidence>
<evidence type="ECO:0000256" key="7">
    <source>
        <dbReference type="SAM" id="Phobius"/>
    </source>
</evidence>
<dbReference type="RefSeq" id="WP_349640925.1">
    <property type="nucleotide sequence ID" value="NZ_CP090958.1"/>
</dbReference>
<dbReference type="InterPro" id="IPR005115">
    <property type="entry name" value="Gly_transporter"/>
</dbReference>
<feature type="domain" description="Glycine transporter" evidence="8">
    <location>
        <begin position="1"/>
        <end position="71"/>
    </location>
</feature>
<dbReference type="PANTHER" id="PTHR30506">
    <property type="entry name" value="INNER MEMBRANE PROTEIN"/>
    <property type="match status" value="1"/>
</dbReference>
<sequence>MLGVFFFAVSGSLLAARKRFDIVASLILASLTGLGGGVVRDVIIGAHPPAAFAQPLYFLPPVIAVVLVFFFFNGVTRFRKTLLLSDAGGLGMFCVAGTVKAIDFGVNPLSAALLGVTTAVGGGLLRDVVANVVPSILRQDDIYALPALIGAGLTALLVQFGLFNAVTAVLAALLTITLRALSIKFRWHLPLATPHSQAPGD</sequence>
<dbReference type="PANTHER" id="PTHR30506:SF3">
    <property type="entry name" value="UPF0126 INNER MEMBRANE PROTEIN YADS-RELATED"/>
    <property type="match status" value="1"/>
</dbReference>
<feature type="transmembrane region" description="Helical" evidence="7">
    <location>
        <begin position="25"/>
        <end position="44"/>
    </location>
</feature>